<reference evidence="2" key="1">
    <citation type="submission" date="2020-10" db="EMBL/GenBank/DDBJ databases">
        <authorList>
            <person name="Gilroy R."/>
        </authorList>
    </citation>
    <scope>NUCLEOTIDE SEQUENCE</scope>
    <source>
        <strain evidence="2">G3-8215</strain>
    </source>
</reference>
<dbReference type="Pfam" id="PF02592">
    <property type="entry name" value="Vut_1"/>
    <property type="match status" value="1"/>
</dbReference>
<comment type="function">
    <text evidence="1">Involved in the import of queuosine (Q) precursors, required for Q precursor salvage.</text>
</comment>
<organism evidence="2 3">
    <name type="scientific">Candidatus Cryptobacteroides avicola</name>
    <dbReference type="NCBI Taxonomy" id="2840757"/>
    <lineage>
        <taxon>Bacteria</taxon>
        <taxon>Pseudomonadati</taxon>
        <taxon>Bacteroidota</taxon>
        <taxon>Bacteroidia</taxon>
        <taxon>Bacteroidales</taxon>
        <taxon>Candidatus Cryptobacteroides</taxon>
    </lineage>
</organism>
<keyword evidence="1" id="KW-1003">Cell membrane</keyword>
<dbReference type="PANTHER" id="PTHR34300:SF2">
    <property type="entry name" value="QUEUOSINE PRECURSOR TRANSPORTER-RELATED"/>
    <property type="match status" value="1"/>
</dbReference>
<sequence length="239" mass="26377">MKDNPIPGPQARRQRVTLSVPFVLMAILFNVCLIASNLFETKIFTAGMLTLTGGVIIFPVSYILNDCIVEVWGYKKARLVIWTGFAMNFFVVAMAQIVRILPAADFWDGGAHFDYIFGLAPRVTLASLLAFLSGSTVNAYIMSKMKIASHGKRFSLRAVVSSIGGETVDSLVFFPIAFWGLAGNEMLKLMLLQIFLKTAYEVIILPVTNIVVKAVKKYEGADAFDTGISYNPFKITDIQ</sequence>
<keyword evidence="1" id="KW-0472">Membrane</keyword>
<dbReference type="InterPro" id="IPR003744">
    <property type="entry name" value="YhhQ"/>
</dbReference>
<keyword evidence="1" id="KW-0812">Transmembrane</keyword>
<feature type="transmembrane region" description="Helical" evidence="1">
    <location>
        <begin position="190"/>
        <end position="212"/>
    </location>
</feature>
<dbReference type="PANTHER" id="PTHR34300">
    <property type="entry name" value="QUEUOSINE PRECURSOR TRANSPORTER-RELATED"/>
    <property type="match status" value="1"/>
</dbReference>
<keyword evidence="1" id="KW-0813">Transport</keyword>
<dbReference type="HAMAP" id="MF_02088">
    <property type="entry name" value="Q_prec_transport"/>
    <property type="match status" value="1"/>
</dbReference>
<evidence type="ECO:0000313" key="3">
    <source>
        <dbReference type="Proteomes" id="UP000725002"/>
    </source>
</evidence>
<protein>
    <recommendedName>
        <fullName evidence="1">Probable queuosine precursor transporter</fullName>
        <shortName evidence="1">Q precursor transporter</shortName>
    </recommendedName>
</protein>
<keyword evidence="1" id="KW-1133">Transmembrane helix</keyword>
<comment type="similarity">
    <text evidence="1">Belongs to the vitamin uptake transporter (VUT/ECF) (TC 2.A.88) family. Q precursor transporter subfamily.</text>
</comment>
<reference evidence="2" key="2">
    <citation type="journal article" date="2021" name="PeerJ">
        <title>Extensive microbial diversity within the chicken gut microbiome revealed by metagenomics and culture.</title>
        <authorList>
            <person name="Gilroy R."/>
            <person name="Ravi A."/>
            <person name="Getino M."/>
            <person name="Pursley I."/>
            <person name="Horton D.L."/>
            <person name="Alikhan N.F."/>
            <person name="Baker D."/>
            <person name="Gharbi K."/>
            <person name="Hall N."/>
            <person name="Watson M."/>
            <person name="Adriaenssens E.M."/>
            <person name="Foster-Nyarko E."/>
            <person name="Jarju S."/>
            <person name="Secka A."/>
            <person name="Antonio M."/>
            <person name="Oren A."/>
            <person name="Chaudhuri R.R."/>
            <person name="La Ragione R."/>
            <person name="Hildebrand F."/>
            <person name="Pallen M.J."/>
        </authorList>
    </citation>
    <scope>NUCLEOTIDE SEQUENCE</scope>
    <source>
        <strain evidence="2">G3-8215</strain>
    </source>
</reference>
<comment type="caution">
    <text evidence="2">The sequence shown here is derived from an EMBL/GenBank/DDBJ whole genome shotgun (WGS) entry which is preliminary data.</text>
</comment>
<feature type="transmembrane region" description="Helical" evidence="1">
    <location>
        <begin position="119"/>
        <end position="142"/>
    </location>
</feature>
<dbReference type="Proteomes" id="UP000725002">
    <property type="component" value="Unassembled WGS sequence"/>
</dbReference>
<feature type="transmembrane region" description="Helical" evidence="1">
    <location>
        <begin position="77"/>
        <end position="99"/>
    </location>
</feature>
<accession>A0A940IJ49</accession>
<proteinExistence type="inferred from homology"/>
<dbReference type="NCBIfam" id="TIGR00697">
    <property type="entry name" value="queuosine precursor transporter"/>
    <property type="match status" value="1"/>
</dbReference>
<dbReference type="GO" id="GO:0022857">
    <property type="term" value="F:transmembrane transporter activity"/>
    <property type="evidence" value="ECO:0007669"/>
    <property type="project" value="UniProtKB-UniRule"/>
</dbReference>
<name>A0A940IJ49_9BACT</name>
<feature type="transmembrane region" description="Helical" evidence="1">
    <location>
        <begin position="20"/>
        <end position="39"/>
    </location>
</feature>
<evidence type="ECO:0000313" key="2">
    <source>
        <dbReference type="EMBL" id="MBO8484270.1"/>
    </source>
</evidence>
<dbReference type="EMBL" id="JADILV010000062">
    <property type="protein sequence ID" value="MBO8484270.1"/>
    <property type="molecule type" value="Genomic_DNA"/>
</dbReference>
<evidence type="ECO:0000256" key="1">
    <source>
        <dbReference type="HAMAP-Rule" id="MF_02088"/>
    </source>
</evidence>
<gene>
    <name evidence="2" type="ORF">IAB75_09185</name>
</gene>
<dbReference type="GO" id="GO:0005886">
    <property type="term" value="C:plasma membrane"/>
    <property type="evidence" value="ECO:0007669"/>
    <property type="project" value="UniProtKB-SubCell"/>
</dbReference>
<comment type="subcellular location">
    <subcellularLocation>
        <location evidence="1">Cell membrane</location>
        <topology evidence="1">Multi-pass membrane protein</topology>
    </subcellularLocation>
</comment>
<feature type="transmembrane region" description="Helical" evidence="1">
    <location>
        <begin position="45"/>
        <end position="65"/>
    </location>
</feature>
<dbReference type="AlphaFoldDB" id="A0A940IJ49"/>
<feature type="transmembrane region" description="Helical" evidence="1">
    <location>
        <begin position="154"/>
        <end position="178"/>
    </location>
</feature>